<dbReference type="SUPFAM" id="SSF49785">
    <property type="entry name" value="Galactose-binding domain-like"/>
    <property type="match status" value="2"/>
</dbReference>
<dbReference type="PROSITE" id="PS51175">
    <property type="entry name" value="CBM6"/>
    <property type="match status" value="1"/>
</dbReference>
<protein>
    <recommendedName>
        <fullName evidence="1">CBM6 domain-containing protein</fullName>
    </recommendedName>
</protein>
<dbReference type="Proteomes" id="UP000278673">
    <property type="component" value="Unassembled WGS sequence"/>
</dbReference>
<dbReference type="EMBL" id="RFFJ01000066">
    <property type="protein sequence ID" value="RMI39845.1"/>
    <property type="molecule type" value="Genomic_DNA"/>
</dbReference>
<evidence type="ECO:0000313" key="3">
    <source>
        <dbReference type="Proteomes" id="UP000278673"/>
    </source>
</evidence>
<comment type="caution">
    <text evidence="2">The sequence shown here is derived from an EMBL/GenBank/DDBJ whole genome shotgun (WGS) entry which is preliminary data.</text>
</comment>
<evidence type="ECO:0000313" key="2">
    <source>
        <dbReference type="EMBL" id="RMI39845.1"/>
    </source>
</evidence>
<dbReference type="Gene3D" id="2.60.120.260">
    <property type="entry name" value="Galactose-binding domain-like"/>
    <property type="match status" value="2"/>
</dbReference>
<evidence type="ECO:0000259" key="1">
    <source>
        <dbReference type="PROSITE" id="PS51175"/>
    </source>
</evidence>
<dbReference type="InterPro" id="IPR008979">
    <property type="entry name" value="Galactose-bd-like_sf"/>
</dbReference>
<feature type="domain" description="CBM6" evidence="1">
    <location>
        <begin position="113"/>
        <end position="242"/>
    </location>
</feature>
<dbReference type="GO" id="GO:0030246">
    <property type="term" value="F:carbohydrate binding"/>
    <property type="evidence" value="ECO:0007669"/>
    <property type="project" value="InterPro"/>
</dbReference>
<dbReference type="InterPro" id="IPR005084">
    <property type="entry name" value="CBM6"/>
</dbReference>
<accession>A0A3M2LV08</accession>
<dbReference type="AlphaFoldDB" id="A0A3M2LV08"/>
<proteinExistence type="predicted"/>
<gene>
    <name evidence="2" type="ORF">EBN88_13950</name>
</gene>
<reference evidence="2 3" key="1">
    <citation type="submission" date="2018-10" db="EMBL/GenBank/DDBJ databases">
        <title>Isolation, diversity and antifungal activity of actinobacteria from wheat.</title>
        <authorList>
            <person name="Han C."/>
        </authorList>
    </citation>
    <scope>NUCLEOTIDE SEQUENCE [LARGE SCALE GENOMIC DNA]</scope>
    <source>
        <strain evidence="2 3">NEAU-YY642</strain>
    </source>
</reference>
<name>A0A3M2LV08_9ACTN</name>
<keyword evidence="3" id="KW-1185">Reference proteome</keyword>
<sequence>MDSLQGLASLDPGRRQAQALVGGADGAFDVVLAGVPDEVLGRAVTVTVAEARWSGYEGAHPAPRVLARTVAEVADDGTVTVAVRGAHRKSAYRVVLTPAPGGDAPPAPRVPWRDVWAADAATVTAGTLVPEVSLTDHQGYAAWGAARVEGLNGPDSAVEFAVSVPEDATYEVSFGYGNGSGSPARQRLLVDGRPVGSVAFPATLNVGHTGLRTVPLQLTAGPHALTLAWERGEIALDRVELTPRTAPLTRYEATLAEVAGDPAYRYDTPGDAGTLVLGEDDTVTFDVFAPRDGYHTVTTRGADRALTVTVHGAAVPLAPGRPARLLLAAGNNRITARGPGAVAGLEVAGHGETEGLVGYEASAARLAGGARLEASEHAAGGRCLAPFRGPDAAATWTVRAPRAGRHLLVLGYAHDDRADNGHAYNADLVSRTALLRLGEGPAHRMTFRNSLSWDNFWTLTLPVDLAAGEHPLTLTGPEGPTPRVDRVLLGPVVG</sequence>
<organism evidence="2 3">
    <name type="scientific">Streptomyces triticirhizae</name>
    <dbReference type="NCBI Taxonomy" id="2483353"/>
    <lineage>
        <taxon>Bacteria</taxon>
        <taxon>Bacillati</taxon>
        <taxon>Actinomycetota</taxon>
        <taxon>Actinomycetes</taxon>
        <taxon>Kitasatosporales</taxon>
        <taxon>Streptomycetaceae</taxon>
        <taxon>Streptomyces</taxon>
    </lineage>
</organism>